<dbReference type="CDD" id="cd01392">
    <property type="entry name" value="HTH_LacI"/>
    <property type="match status" value="1"/>
</dbReference>
<dbReference type="Proteomes" id="UP001204524">
    <property type="component" value="Unassembled WGS sequence"/>
</dbReference>
<dbReference type="InterPro" id="IPR000843">
    <property type="entry name" value="HTH_LacI"/>
</dbReference>
<dbReference type="Pfam" id="PF00356">
    <property type="entry name" value="LacI"/>
    <property type="match status" value="1"/>
</dbReference>
<evidence type="ECO:0000313" key="6">
    <source>
        <dbReference type="Proteomes" id="UP001204524"/>
    </source>
</evidence>
<dbReference type="InterPro" id="IPR028082">
    <property type="entry name" value="Peripla_BP_I"/>
</dbReference>
<dbReference type="Gene3D" id="3.40.50.2300">
    <property type="match status" value="2"/>
</dbReference>
<protein>
    <submittedName>
        <fullName evidence="5">LacI family transcriptional regulator</fullName>
    </submittedName>
</protein>
<dbReference type="RefSeq" id="WP_254182196.1">
    <property type="nucleotide sequence ID" value="NZ_JANARS010000006.1"/>
</dbReference>
<dbReference type="EMBL" id="JANARS010000006">
    <property type="protein sequence ID" value="MCP3422998.1"/>
    <property type="molecule type" value="Genomic_DNA"/>
</dbReference>
<evidence type="ECO:0000313" key="5">
    <source>
        <dbReference type="EMBL" id="MCP3422998.1"/>
    </source>
</evidence>
<keyword evidence="1" id="KW-0805">Transcription regulation</keyword>
<dbReference type="CDD" id="cd06267">
    <property type="entry name" value="PBP1_LacI_sugar_binding-like"/>
    <property type="match status" value="1"/>
</dbReference>
<sequence length="335" mass="35697">MAVRLKDVAEMAGVSVKTVSNVINGYPHVSATTRARVEAAVEALGYRPNLQARSLRTGRSGVIALGVPRLDEVYFAEVAAHVIDAAGALGLTVLVEQTDGERERELEVLSGIRPGMVDGVILSPLGLSRTDVDETTRGVPVVLLGERVSGSAVDHLRIDNVEAARQLTRSLLTSGRRRVAVVGVPTGSHASAARLRLDGYQRAHGDLDVAWDDELWMSVAGYRRADGAEAVHRLVGTGKPFDAIFCFNDLLALGALAVLRRHSVRVPEDVAVAGFDDIDECSYSVPTLTSVSPDKGELALRAVHTLQARMDGAGDVPDPEVPFAVVQRESTASSR</sequence>
<keyword evidence="3" id="KW-0804">Transcription</keyword>
<gene>
    <name evidence="5" type="ORF">NCI01_14435</name>
</gene>
<keyword evidence="2" id="KW-0238">DNA-binding</keyword>
<dbReference type="InterPro" id="IPR010982">
    <property type="entry name" value="Lambda_DNA-bd_dom_sf"/>
</dbReference>
<dbReference type="Pfam" id="PF13377">
    <property type="entry name" value="Peripla_BP_3"/>
    <property type="match status" value="1"/>
</dbReference>
<dbReference type="PANTHER" id="PTHR30146:SF109">
    <property type="entry name" value="HTH-TYPE TRANSCRIPTIONAL REGULATOR GALS"/>
    <property type="match status" value="1"/>
</dbReference>
<proteinExistence type="predicted"/>
<evidence type="ECO:0000259" key="4">
    <source>
        <dbReference type="PROSITE" id="PS50932"/>
    </source>
</evidence>
<evidence type="ECO:0000256" key="1">
    <source>
        <dbReference type="ARBA" id="ARBA00023015"/>
    </source>
</evidence>
<dbReference type="Gene3D" id="1.10.260.40">
    <property type="entry name" value="lambda repressor-like DNA-binding domains"/>
    <property type="match status" value="1"/>
</dbReference>
<feature type="domain" description="HTH lacI-type" evidence="4">
    <location>
        <begin position="3"/>
        <end position="57"/>
    </location>
</feature>
<dbReference type="SMART" id="SM00354">
    <property type="entry name" value="HTH_LACI"/>
    <property type="match status" value="1"/>
</dbReference>
<evidence type="ECO:0000256" key="3">
    <source>
        <dbReference type="ARBA" id="ARBA00023163"/>
    </source>
</evidence>
<dbReference type="SUPFAM" id="SSF47413">
    <property type="entry name" value="lambda repressor-like DNA-binding domains"/>
    <property type="match status" value="1"/>
</dbReference>
<dbReference type="PROSITE" id="PS00356">
    <property type="entry name" value="HTH_LACI_1"/>
    <property type="match status" value="1"/>
</dbReference>
<dbReference type="PROSITE" id="PS50932">
    <property type="entry name" value="HTH_LACI_2"/>
    <property type="match status" value="1"/>
</dbReference>
<keyword evidence="6" id="KW-1185">Reference proteome</keyword>
<comment type="caution">
    <text evidence="5">The sequence shown here is derived from an EMBL/GenBank/DDBJ whole genome shotgun (WGS) entry which is preliminary data.</text>
</comment>
<reference evidence="5 6" key="1">
    <citation type="submission" date="2022-06" db="EMBL/GenBank/DDBJ databases">
        <authorList>
            <person name="So Y."/>
        </authorList>
    </citation>
    <scope>NUCLEOTIDE SEQUENCE [LARGE SCALE GENOMIC DNA]</scope>
    <source>
        <strain evidence="5 6">STR3</strain>
    </source>
</reference>
<organism evidence="5 6">
    <name type="scientific">Nocardioides pinisoli</name>
    <dbReference type="NCBI Taxonomy" id="2950279"/>
    <lineage>
        <taxon>Bacteria</taxon>
        <taxon>Bacillati</taxon>
        <taxon>Actinomycetota</taxon>
        <taxon>Actinomycetes</taxon>
        <taxon>Propionibacteriales</taxon>
        <taxon>Nocardioidaceae</taxon>
        <taxon>Nocardioides</taxon>
    </lineage>
</organism>
<accession>A0ABT1KZ03</accession>
<dbReference type="InterPro" id="IPR046335">
    <property type="entry name" value="LacI/GalR-like_sensor"/>
</dbReference>
<dbReference type="PANTHER" id="PTHR30146">
    <property type="entry name" value="LACI-RELATED TRANSCRIPTIONAL REPRESSOR"/>
    <property type="match status" value="1"/>
</dbReference>
<dbReference type="SUPFAM" id="SSF53822">
    <property type="entry name" value="Periplasmic binding protein-like I"/>
    <property type="match status" value="1"/>
</dbReference>
<name>A0ABT1KZ03_9ACTN</name>
<evidence type="ECO:0000256" key="2">
    <source>
        <dbReference type="ARBA" id="ARBA00023125"/>
    </source>
</evidence>